<dbReference type="InterPro" id="IPR028366">
    <property type="entry name" value="PhoU"/>
</dbReference>
<dbReference type="EMBL" id="PDEQ01000003">
    <property type="protein sequence ID" value="PEN13734.1"/>
    <property type="molecule type" value="Genomic_DNA"/>
</dbReference>
<name>A0A2A8CYP7_9BACT</name>
<evidence type="ECO:0000256" key="1">
    <source>
        <dbReference type="ARBA" id="ARBA00008107"/>
    </source>
</evidence>
<feature type="domain" description="PhoU" evidence="2">
    <location>
        <begin position="122"/>
        <end position="203"/>
    </location>
</feature>
<evidence type="ECO:0000259" key="2">
    <source>
        <dbReference type="Pfam" id="PF01895"/>
    </source>
</evidence>
<dbReference type="PANTHER" id="PTHR42930:SF3">
    <property type="entry name" value="PHOSPHATE-SPECIFIC TRANSPORT SYSTEM ACCESSORY PROTEIN PHOU"/>
    <property type="match status" value="1"/>
</dbReference>
<sequence length="220" mass="24746">MGLFDLFSDDRPALVAEAFVRVQQMLDTGNDMFAAATAFALENEILDVDLGELDSEINEGEQELRRAVLEHLTFDPQREMVFSLKLVSIVHEAERIGDLAKSIVKAGKLAHKPRMGKHVESLREMRDRVLVMFDHAYHGFVDEEAEAARKLMTMHEQLKDDVTVYLQEVADDESLTANEGIVLALLARLLSRVGSHLSNIASTVVSPFDQIRRAPTWETE</sequence>
<dbReference type="Gene3D" id="1.20.58.220">
    <property type="entry name" value="Phosphate transport system protein phou homolog 2, domain 2"/>
    <property type="match status" value="1"/>
</dbReference>
<gene>
    <name evidence="3" type="ORF">CRI94_06570</name>
</gene>
<accession>A0A2A8CYP7</accession>
<proteinExistence type="inferred from homology"/>
<evidence type="ECO:0000313" key="3">
    <source>
        <dbReference type="EMBL" id="PEN13734.1"/>
    </source>
</evidence>
<reference evidence="3 4" key="1">
    <citation type="submission" date="2017-10" db="EMBL/GenBank/DDBJ databases">
        <title>Draft genome of Longibacter Salinarum.</title>
        <authorList>
            <person name="Goh K.M."/>
            <person name="Shamsir M.S."/>
            <person name="Lim S.W."/>
        </authorList>
    </citation>
    <scope>NUCLEOTIDE SEQUENCE [LARGE SCALE GENOMIC DNA]</scope>
    <source>
        <strain evidence="3 4">KCTC 52045</strain>
    </source>
</reference>
<feature type="domain" description="PhoU" evidence="2">
    <location>
        <begin position="23"/>
        <end position="105"/>
    </location>
</feature>
<dbReference type="RefSeq" id="WP_098074897.1">
    <property type="nucleotide sequence ID" value="NZ_PDEQ01000003.1"/>
</dbReference>
<dbReference type="Proteomes" id="UP000220102">
    <property type="component" value="Unassembled WGS sequence"/>
</dbReference>
<comment type="caution">
    <text evidence="3">The sequence shown here is derived from an EMBL/GenBank/DDBJ whole genome shotgun (WGS) entry which is preliminary data.</text>
</comment>
<dbReference type="GO" id="GO:0045936">
    <property type="term" value="P:negative regulation of phosphate metabolic process"/>
    <property type="evidence" value="ECO:0007669"/>
    <property type="project" value="InterPro"/>
</dbReference>
<dbReference type="InterPro" id="IPR026022">
    <property type="entry name" value="PhoU_dom"/>
</dbReference>
<dbReference type="SUPFAM" id="SSF109755">
    <property type="entry name" value="PhoU-like"/>
    <property type="match status" value="1"/>
</dbReference>
<dbReference type="OrthoDB" id="1523812at2"/>
<protein>
    <recommendedName>
        <fullName evidence="2">PhoU domain-containing protein</fullName>
    </recommendedName>
</protein>
<dbReference type="PANTHER" id="PTHR42930">
    <property type="entry name" value="PHOSPHATE-SPECIFIC TRANSPORT SYSTEM ACCESSORY PROTEIN PHOU"/>
    <property type="match status" value="1"/>
</dbReference>
<dbReference type="Pfam" id="PF01895">
    <property type="entry name" value="PhoU"/>
    <property type="match status" value="2"/>
</dbReference>
<evidence type="ECO:0000313" key="4">
    <source>
        <dbReference type="Proteomes" id="UP000220102"/>
    </source>
</evidence>
<dbReference type="InterPro" id="IPR038078">
    <property type="entry name" value="PhoU-like_sf"/>
</dbReference>
<comment type="similarity">
    <text evidence="1">Belongs to the PhoU family.</text>
</comment>
<dbReference type="AlphaFoldDB" id="A0A2A8CYP7"/>
<organism evidence="3 4">
    <name type="scientific">Longibacter salinarum</name>
    <dbReference type="NCBI Taxonomy" id="1850348"/>
    <lineage>
        <taxon>Bacteria</taxon>
        <taxon>Pseudomonadati</taxon>
        <taxon>Rhodothermota</taxon>
        <taxon>Rhodothermia</taxon>
        <taxon>Rhodothermales</taxon>
        <taxon>Salisaetaceae</taxon>
        <taxon>Longibacter</taxon>
    </lineage>
</organism>
<dbReference type="GO" id="GO:0030643">
    <property type="term" value="P:intracellular phosphate ion homeostasis"/>
    <property type="evidence" value="ECO:0007669"/>
    <property type="project" value="InterPro"/>
</dbReference>
<keyword evidence="4" id="KW-1185">Reference proteome</keyword>